<dbReference type="EC" id="2.7.1.12" evidence="3 10"/>
<keyword evidence="7 10" id="KW-0067">ATP-binding</keyword>
<dbReference type="PANTHER" id="PTHR43442">
    <property type="entry name" value="GLUCONOKINASE-RELATED"/>
    <property type="match status" value="1"/>
</dbReference>
<evidence type="ECO:0000313" key="14">
    <source>
        <dbReference type="Proteomes" id="UP000577697"/>
    </source>
</evidence>
<dbReference type="SUPFAM" id="SSF52540">
    <property type="entry name" value="P-loop containing nucleoside triphosphate hydrolases"/>
    <property type="match status" value="1"/>
</dbReference>
<dbReference type="GO" id="GO:0005524">
    <property type="term" value="F:ATP binding"/>
    <property type="evidence" value="ECO:0007669"/>
    <property type="project" value="UniProtKB-KW"/>
</dbReference>
<reference evidence="12 14" key="2">
    <citation type="submission" date="2020-08" db="EMBL/GenBank/DDBJ databases">
        <title>Genomic Encyclopedia of Type Strains, Phase IV (KMG-IV): sequencing the most valuable type-strain genomes for metagenomic binning, comparative biology and taxonomic classification.</title>
        <authorList>
            <person name="Goeker M."/>
        </authorList>
    </citation>
    <scope>NUCLEOTIDE SEQUENCE [LARGE SCALE GENOMIC DNA]</scope>
    <source>
        <strain evidence="12 14">DSM 10368</strain>
    </source>
</reference>
<comment type="pathway">
    <text evidence="1">Carbohydrate acid metabolism.</text>
</comment>
<sequence length="170" mass="18591">MASLLMEKPDFIVVMGVSGTGKSVIARRLAERLGVDWIEADTYHSPENVARMRSGQGLTDCLRWPWLAAVAAAALDVPGRPAVVACSALKRSYRDFLRQRLGDVAFVFLDGEAELIRQRLGDRADHFAGPSLLASQLATLERPQTDERFIALPIAWSPERIVDTAAAAFA</sequence>
<keyword evidence="6 10" id="KW-0418">Kinase</keyword>
<dbReference type="NCBIfam" id="TIGR01313">
    <property type="entry name" value="therm_gnt_kin"/>
    <property type="match status" value="1"/>
</dbReference>
<evidence type="ECO:0000313" key="12">
    <source>
        <dbReference type="EMBL" id="MBB3706191.1"/>
    </source>
</evidence>
<keyword evidence="5 10" id="KW-0547">Nucleotide-binding</keyword>
<evidence type="ECO:0000256" key="4">
    <source>
        <dbReference type="ARBA" id="ARBA00022679"/>
    </source>
</evidence>
<dbReference type="FunFam" id="3.40.50.300:FF:000522">
    <property type="entry name" value="Gluconokinase"/>
    <property type="match status" value="1"/>
</dbReference>
<evidence type="ECO:0000256" key="6">
    <source>
        <dbReference type="ARBA" id="ARBA00022777"/>
    </source>
</evidence>
<comment type="similarity">
    <text evidence="2 10">Belongs to the gluconokinase GntK/GntV family.</text>
</comment>
<keyword evidence="4 10" id="KW-0808">Transferase</keyword>
<evidence type="ECO:0000256" key="5">
    <source>
        <dbReference type="ARBA" id="ARBA00022741"/>
    </source>
</evidence>
<evidence type="ECO:0000256" key="3">
    <source>
        <dbReference type="ARBA" id="ARBA00012054"/>
    </source>
</evidence>
<dbReference type="EMBL" id="JACICB010000008">
    <property type="protein sequence ID" value="MBB3706191.1"/>
    <property type="molecule type" value="Genomic_DNA"/>
</dbReference>
<dbReference type="GO" id="GO:0005737">
    <property type="term" value="C:cytoplasm"/>
    <property type="evidence" value="ECO:0007669"/>
    <property type="project" value="TreeGrafter"/>
</dbReference>
<keyword evidence="14" id="KW-1185">Reference proteome</keyword>
<keyword evidence="8" id="KW-0311">Gluconate utilization</keyword>
<accession>A0AAC9ASJ6</accession>
<name>A0AAC9ASJ6_AMIAI</name>
<dbReference type="Gene3D" id="3.40.50.300">
    <property type="entry name" value="P-loop containing nucleotide triphosphate hydrolases"/>
    <property type="match status" value="1"/>
</dbReference>
<evidence type="ECO:0000256" key="7">
    <source>
        <dbReference type="ARBA" id="ARBA00022840"/>
    </source>
</evidence>
<dbReference type="KEGG" id="aak:AA2016_4344"/>
<evidence type="ECO:0000256" key="10">
    <source>
        <dbReference type="RuleBase" id="RU363066"/>
    </source>
</evidence>
<evidence type="ECO:0000313" key="13">
    <source>
        <dbReference type="Proteomes" id="UP000075755"/>
    </source>
</evidence>
<reference evidence="11 13" key="1">
    <citation type="submission" date="2016-03" db="EMBL/GenBank/DDBJ databases">
        <title>Complete genome of Aminobacter aminovorans KCTC 2477.</title>
        <authorList>
            <person name="Kim K.M."/>
        </authorList>
    </citation>
    <scope>NUCLEOTIDE SEQUENCE [LARGE SCALE GENOMIC DNA]</scope>
    <source>
        <strain evidence="11 13">KCTC 2477</strain>
    </source>
</reference>
<proteinExistence type="inferred from homology"/>
<dbReference type="Proteomes" id="UP000075755">
    <property type="component" value="Chromosome"/>
</dbReference>
<comment type="catalytic activity">
    <reaction evidence="9 10">
        <text>D-gluconate + ATP = 6-phospho-D-gluconate + ADP + H(+)</text>
        <dbReference type="Rhea" id="RHEA:19433"/>
        <dbReference type="ChEBI" id="CHEBI:15378"/>
        <dbReference type="ChEBI" id="CHEBI:18391"/>
        <dbReference type="ChEBI" id="CHEBI:30616"/>
        <dbReference type="ChEBI" id="CHEBI:58759"/>
        <dbReference type="ChEBI" id="CHEBI:456216"/>
        <dbReference type="EC" id="2.7.1.12"/>
    </reaction>
</comment>
<dbReference type="GO" id="GO:0019521">
    <property type="term" value="P:D-gluconate metabolic process"/>
    <property type="evidence" value="ECO:0007669"/>
    <property type="project" value="UniProtKB-KW"/>
</dbReference>
<evidence type="ECO:0000256" key="9">
    <source>
        <dbReference type="ARBA" id="ARBA00048090"/>
    </source>
</evidence>
<dbReference type="RefSeq" id="WP_246790340.1">
    <property type="nucleotide sequence ID" value="NZ_CP015005.1"/>
</dbReference>
<protein>
    <recommendedName>
        <fullName evidence="3 10">Gluconokinase</fullName>
        <ecNumber evidence="3 10">2.7.1.12</ecNumber>
    </recommendedName>
</protein>
<dbReference type="InterPro" id="IPR006001">
    <property type="entry name" value="Therm_gnt_kin"/>
</dbReference>
<evidence type="ECO:0000256" key="2">
    <source>
        <dbReference type="ARBA" id="ARBA00008420"/>
    </source>
</evidence>
<dbReference type="EMBL" id="CP015005">
    <property type="protein sequence ID" value="AMS43259.1"/>
    <property type="molecule type" value="Genomic_DNA"/>
</dbReference>
<dbReference type="PANTHER" id="PTHR43442:SF3">
    <property type="entry name" value="GLUCONOKINASE-RELATED"/>
    <property type="match status" value="1"/>
</dbReference>
<gene>
    <name evidence="11" type="ORF">AA2016_4344</name>
    <name evidence="12" type="ORF">FHS67_002511</name>
</gene>
<dbReference type="GO" id="GO:0046316">
    <property type="term" value="F:gluconokinase activity"/>
    <property type="evidence" value="ECO:0007669"/>
    <property type="project" value="UniProtKB-EC"/>
</dbReference>
<evidence type="ECO:0000256" key="1">
    <source>
        <dbReference type="ARBA" id="ARBA00004761"/>
    </source>
</evidence>
<evidence type="ECO:0000256" key="8">
    <source>
        <dbReference type="ARBA" id="ARBA00023064"/>
    </source>
</evidence>
<dbReference type="Proteomes" id="UP000577697">
    <property type="component" value="Unassembled WGS sequence"/>
</dbReference>
<dbReference type="Pfam" id="PF13671">
    <property type="entry name" value="AAA_33"/>
    <property type="match status" value="1"/>
</dbReference>
<dbReference type="InterPro" id="IPR027417">
    <property type="entry name" value="P-loop_NTPase"/>
</dbReference>
<dbReference type="AlphaFoldDB" id="A0AAC9ASJ6"/>
<organism evidence="11 13">
    <name type="scientific">Aminobacter aminovorans</name>
    <name type="common">Chelatobacter heintzii</name>
    <dbReference type="NCBI Taxonomy" id="83263"/>
    <lineage>
        <taxon>Bacteria</taxon>
        <taxon>Pseudomonadati</taxon>
        <taxon>Pseudomonadota</taxon>
        <taxon>Alphaproteobacteria</taxon>
        <taxon>Hyphomicrobiales</taxon>
        <taxon>Phyllobacteriaceae</taxon>
        <taxon>Aminobacter</taxon>
    </lineage>
</organism>
<evidence type="ECO:0000313" key="11">
    <source>
        <dbReference type="EMBL" id="AMS43259.1"/>
    </source>
</evidence>
<dbReference type="CDD" id="cd02021">
    <property type="entry name" value="GntK"/>
    <property type="match status" value="1"/>
</dbReference>